<comment type="subunit">
    <text evidence="2 7">Component of the RNA polymerase III (Pol III) complex consisting of 17 subunits.</text>
</comment>
<evidence type="ECO:0000256" key="3">
    <source>
        <dbReference type="ARBA" id="ARBA00016689"/>
    </source>
</evidence>
<sequence length="449" mass="50275">IPVPSVRSTSELSFLVEITRLELGPICSRIVHFLLHSGPESVPAITKSLGDSASLSSDALKSLAQHGFVIKSDLKAALTVDKFQIASKILSPSYTVLIGDLFGVEAEFVIELLNEHGRLTWSMLSAWFIKSYPSSSIAQQTRFSDTCNDLLRNQYLRRVAPVNGELPASDTGDLSPTDNRVVVAINHERFHRALRNRCIVEYVDGRLDSIANAVCSALLIPQTDIDPPEYTEMALFDALPDGAGVTRTQLRQCLQEMLNDNVPIVEIKESMSCGEVYAVRVDAIIDQIKRRHTQAIIRAKYGDEAARIFMLLLDKHQLEEKAISESGLISKKMAREKLYAMMSNEFVALQELPKSADRNPQRTLFLWSVPLNRVFANLRSALRQAWVNLQQRLEAEMGPVASLIERVRQQSLLSLSDSEQARYQTYLKSHDRLVNASCKIAADIHLFQI</sequence>
<evidence type="ECO:0000256" key="7">
    <source>
        <dbReference type="RuleBase" id="RU367076"/>
    </source>
</evidence>
<dbReference type="GO" id="GO:0006351">
    <property type="term" value="P:DNA-templated transcription"/>
    <property type="evidence" value="ECO:0007669"/>
    <property type="project" value="InterPro"/>
</dbReference>
<dbReference type="InterPro" id="IPR039748">
    <property type="entry name" value="RPC3"/>
</dbReference>
<organism evidence="10">
    <name type="scientific">Spongospora subterranea</name>
    <dbReference type="NCBI Taxonomy" id="70186"/>
    <lineage>
        <taxon>Eukaryota</taxon>
        <taxon>Sar</taxon>
        <taxon>Rhizaria</taxon>
        <taxon>Endomyxa</taxon>
        <taxon>Phytomyxea</taxon>
        <taxon>Plasmodiophorida</taxon>
        <taxon>Plasmodiophoridae</taxon>
        <taxon>Spongospora</taxon>
    </lineage>
</organism>
<dbReference type="InterPro" id="IPR008806">
    <property type="entry name" value="RNA_pol_III_Rpc82_C"/>
</dbReference>
<dbReference type="InterPro" id="IPR036390">
    <property type="entry name" value="WH_DNA-bd_sf"/>
</dbReference>
<feature type="domain" description="RNA polymerase III Rpc82 C -terminal" evidence="8">
    <location>
        <begin position="177"/>
        <end position="287"/>
    </location>
</feature>
<reference evidence="10" key="1">
    <citation type="submission" date="2015-04" db="EMBL/GenBank/DDBJ databases">
        <title>The genome sequence of the plant pathogenic Rhizarian Plasmodiophora brassicae reveals insights in its biotrophic life cycle and the origin of chitin synthesis.</title>
        <authorList>
            <person name="Schwelm A."/>
            <person name="Fogelqvist J."/>
            <person name="Knaust A."/>
            <person name="Julke S."/>
            <person name="Lilja T."/>
            <person name="Dhandapani V."/>
            <person name="Bonilla-Rosso G."/>
            <person name="Karlsson M."/>
            <person name="Shevchenko A."/>
            <person name="Choi S.R."/>
            <person name="Kim H.G."/>
            <person name="Park J.Y."/>
            <person name="Lim Y.P."/>
            <person name="Ludwig-Muller J."/>
            <person name="Dixelius C."/>
        </authorList>
    </citation>
    <scope>NUCLEOTIDE SEQUENCE</scope>
    <source>
        <tissue evidence="10">Potato root galls</tissue>
    </source>
</reference>
<keyword evidence="6 7" id="KW-0539">Nucleus</keyword>
<dbReference type="SUPFAM" id="SSF46785">
    <property type="entry name" value="Winged helix' DNA-binding domain"/>
    <property type="match status" value="1"/>
</dbReference>
<evidence type="ECO:0000313" key="10">
    <source>
        <dbReference type="EMBL" id="CRZ10983.1"/>
    </source>
</evidence>
<dbReference type="AlphaFoldDB" id="A0A0H5RA71"/>
<comment type="similarity">
    <text evidence="7">Belongs to the eukaryotic RPC3/POLR3C RNA polymerase subunit family.</text>
</comment>
<evidence type="ECO:0000259" key="8">
    <source>
        <dbReference type="Pfam" id="PF05645"/>
    </source>
</evidence>
<protein>
    <recommendedName>
        <fullName evidence="3 7">DNA-directed RNA polymerase III subunit RPC3</fullName>
        <shortName evidence="7">RNA polymerase III subunit C3</shortName>
    </recommendedName>
</protein>
<evidence type="ECO:0000256" key="4">
    <source>
        <dbReference type="ARBA" id="ARBA00022478"/>
    </source>
</evidence>
<evidence type="ECO:0000256" key="2">
    <source>
        <dbReference type="ARBA" id="ARBA00011206"/>
    </source>
</evidence>
<accession>A0A0H5RA71</accession>
<evidence type="ECO:0000256" key="6">
    <source>
        <dbReference type="ARBA" id="ARBA00023242"/>
    </source>
</evidence>
<dbReference type="FunFam" id="1.10.10.10:FF:000420">
    <property type="entry name" value="RNA polymerase III subunit, putative"/>
    <property type="match status" value="1"/>
</dbReference>
<dbReference type="PANTHER" id="PTHR12949">
    <property type="entry name" value="RNA POLYMERASE III DNA DIRECTED -RELATED"/>
    <property type="match status" value="1"/>
</dbReference>
<dbReference type="PANTHER" id="PTHR12949:SF0">
    <property type="entry name" value="DNA-DIRECTED RNA POLYMERASE III SUBUNIT RPC3"/>
    <property type="match status" value="1"/>
</dbReference>
<comment type="subcellular location">
    <subcellularLocation>
        <location evidence="1 7">Nucleus</location>
    </subcellularLocation>
</comment>
<evidence type="ECO:0000256" key="1">
    <source>
        <dbReference type="ARBA" id="ARBA00004123"/>
    </source>
</evidence>
<dbReference type="Gene3D" id="1.10.10.10">
    <property type="entry name" value="Winged helix-like DNA-binding domain superfamily/Winged helix DNA-binding domain"/>
    <property type="match status" value="3"/>
</dbReference>
<feature type="non-terminal residue" evidence="10">
    <location>
        <position position="1"/>
    </location>
</feature>
<dbReference type="GO" id="GO:0003697">
    <property type="term" value="F:single-stranded DNA binding"/>
    <property type="evidence" value="ECO:0007669"/>
    <property type="project" value="UniProtKB-UniRule"/>
</dbReference>
<dbReference type="Pfam" id="PF05645">
    <property type="entry name" value="RNA_pol_Rpc82"/>
    <property type="match status" value="1"/>
</dbReference>
<dbReference type="Pfam" id="PF22536">
    <property type="entry name" value="WHD_POLR3C"/>
    <property type="match status" value="1"/>
</dbReference>
<dbReference type="GO" id="GO:0005666">
    <property type="term" value="C:RNA polymerase III complex"/>
    <property type="evidence" value="ECO:0007669"/>
    <property type="project" value="UniProtKB-UniRule"/>
</dbReference>
<keyword evidence="5 7" id="KW-0804">Transcription</keyword>
<name>A0A0H5RA71_9EUKA</name>
<dbReference type="EMBL" id="HACM01010541">
    <property type="protein sequence ID" value="CRZ10983.1"/>
    <property type="molecule type" value="Transcribed_RNA"/>
</dbReference>
<comment type="function">
    <text evidence="7">DNA-dependent RNA polymerase catalyzes the transcription of DNA into RNA using the four ribonucleoside triphosphates as substrates. Specific core component of RNA polymerase III which synthesizes small RNAs, such as 5S rRNA and tRNAs.</text>
</comment>
<dbReference type="InterPro" id="IPR036388">
    <property type="entry name" value="WH-like_DNA-bd_sf"/>
</dbReference>
<evidence type="ECO:0000256" key="5">
    <source>
        <dbReference type="ARBA" id="ARBA00023163"/>
    </source>
</evidence>
<proteinExistence type="inferred from homology"/>
<evidence type="ECO:0000259" key="9">
    <source>
        <dbReference type="Pfam" id="PF22536"/>
    </source>
</evidence>
<feature type="domain" description="DNA-directed RNA polymerase III subunit RPC3 winged-helix" evidence="9">
    <location>
        <begin position="295"/>
        <end position="369"/>
    </location>
</feature>
<dbReference type="InterPro" id="IPR055207">
    <property type="entry name" value="POLR3C_WHD"/>
</dbReference>
<keyword evidence="4 7" id="KW-0240">DNA-directed RNA polymerase</keyword>